<proteinExistence type="predicted"/>
<evidence type="ECO:0000259" key="1">
    <source>
        <dbReference type="SMART" id="SM00245"/>
    </source>
</evidence>
<reference evidence="2 3" key="1">
    <citation type="submission" date="2020-01" db="EMBL/GenBank/DDBJ databases">
        <title>Genome analysis.</title>
        <authorList>
            <person name="Wu S."/>
            <person name="Wang G."/>
        </authorList>
    </citation>
    <scope>NUCLEOTIDE SEQUENCE [LARGE SCALE GENOMIC DNA]</scope>
    <source>
        <strain evidence="2 3">SYL130</strain>
    </source>
</reference>
<dbReference type="SMART" id="SM00245">
    <property type="entry name" value="TSPc"/>
    <property type="match status" value="1"/>
</dbReference>
<accession>A0ABW9ZT36</accession>
<dbReference type="Pfam" id="PF03572">
    <property type="entry name" value="Peptidase_S41"/>
    <property type="match status" value="1"/>
</dbReference>
<organism evidence="2 3">
    <name type="scientific">Sediminibacterium roseum</name>
    <dbReference type="NCBI Taxonomy" id="1978412"/>
    <lineage>
        <taxon>Bacteria</taxon>
        <taxon>Pseudomonadati</taxon>
        <taxon>Bacteroidota</taxon>
        <taxon>Chitinophagia</taxon>
        <taxon>Chitinophagales</taxon>
        <taxon>Chitinophagaceae</taxon>
        <taxon>Sediminibacterium</taxon>
    </lineage>
</organism>
<dbReference type="Proteomes" id="UP000753802">
    <property type="component" value="Unassembled WGS sequence"/>
</dbReference>
<sequence length="492" mass="55822">MVRYGIVAIGIVLLGACTATQKPLRALPKKSAAALKSDFVLFQKILEANHPSLYWYTPKDSMDLYFSQGINSISDSMNEVEFRNRVAWVVSRIRCGHTTVLPSKKFPATQYRFPSFPLYLKTWEDSLVVIGNLFQKDSIFKRGTIITGINGRSNQQILDSIFQFISSDGNAFNYKSQVLSGNFPVWYKNIFGLDSSYRVSYIDSTGKEAMAVLKNFRPVADTSKRAKPGTITVPFKKPTRREIRRAQLLAKRVMVIDTALSTAIIRLTTFSSGRLRTFFRQSFRKIKEQKIEHVVLDLRENGGGDVSTSILLTKYLSDHPFKVGDSVFAISRKFKYHKYIHPTLQYWLAMNFGSRKMEDGLVHYRRYERKLFEPKKKYHFDGQLTLLQGGYSFSATTMFVANLKGQKNTTVAGEESGGGYYGNSAMYLPTITLPNSKIRISLPMYRLVMDASRPKGRGIIPDLPIPPSVQAIRNGTDVKLFTIHELIRNGKL</sequence>
<feature type="domain" description="Tail specific protease" evidence="1">
    <location>
        <begin position="236"/>
        <end position="466"/>
    </location>
</feature>
<dbReference type="SUPFAM" id="SSF52096">
    <property type="entry name" value="ClpP/crotonase"/>
    <property type="match status" value="1"/>
</dbReference>
<evidence type="ECO:0000313" key="2">
    <source>
        <dbReference type="EMBL" id="NCI48353.1"/>
    </source>
</evidence>
<dbReference type="EMBL" id="JAACJS010000002">
    <property type="protein sequence ID" value="NCI48353.1"/>
    <property type="molecule type" value="Genomic_DNA"/>
</dbReference>
<gene>
    <name evidence="2" type="ORF">GWC95_00370</name>
</gene>
<evidence type="ECO:0000313" key="3">
    <source>
        <dbReference type="Proteomes" id="UP000753802"/>
    </source>
</evidence>
<comment type="caution">
    <text evidence="2">The sequence shown here is derived from an EMBL/GenBank/DDBJ whole genome shotgun (WGS) entry which is preliminary data.</text>
</comment>
<dbReference type="PROSITE" id="PS51257">
    <property type="entry name" value="PROKAR_LIPOPROTEIN"/>
    <property type="match status" value="1"/>
</dbReference>
<dbReference type="Gene3D" id="3.90.226.10">
    <property type="entry name" value="2-enoyl-CoA Hydratase, Chain A, domain 1"/>
    <property type="match status" value="1"/>
</dbReference>
<dbReference type="PANTHER" id="PTHR32060">
    <property type="entry name" value="TAIL-SPECIFIC PROTEASE"/>
    <property type="match status" value="1"/>
</dbReference>
<name>A0ABW9ZT36_9BACT</name>
<dbReference type="InterPro" id="IPR029045">
    <property type="entry name" value="ClpP/crotonase-like_dom_sf"/>
</dbReference>
<dbReference type="InterPro" id="IPR005151">
    <property type="entry name" value="Tail-specific_protease"/>
</dbReference>
<dbReference type="RefSeq" id="WP_161816687.1">
    <property type="nucleotide sequence ID" value="NZ_JAACJS010000002.1"/>
</dbReference>
<keyword evidence="3" id="KW-1185">Reference proteome</keyword>
<dbReference type="PANTHER" id="PTHR32060:SF22">
    <property type="entry name" value="CARBOXYL-TERMINAL-PROCESSING PEPTIDASE 3, CHLOROPLASTIC"/>
    <property type="match status" value="1"/>
</dbReference>
<protein>
    <submittedName>
        <fullName evidence="2">Peptidase S41</fullName>
    </submittedName>
</protein>